<evidence type="ECO:0000313" key="2">
    <source>
        <dbReference type="Proteomes" id="UP000324800"/>
    </source>
</evidence>
<proteinExistence type="predicted"/>
<evidence type="ECO:0000313" key="1">
    <source>
        <dbReference type="EMBL" id="KAA6352704.1"/>
    </source>
</evidence>
<dbReference type="AlphaFoldDB" id="A0A5J4T2U3"/>
<gene>
    <name evidence="1" type="ORF">EZS28_051769</name>
</gene>
<sequence length="112" mass="12782">NTMLSLIFDIPQRGGTIERSNISTLPGCYSQHSGNSTLLRSSIAQPLALPFDETLPVGRGIEPTDYTGARSDTMYIDQYDNDDMSRQQDQWSSWNANEYQNRRSFDKDQQQQ</sequence>
<protein>
    <submittedName>
        <fullName evidence="1">Uncharacterized protein</fullName>
    </submittedName>
</protein>
<dbReference type="EMBL" id="SNRW01039454">
    <property type="protein sequence ID" value="KAA6352704.1"/>
    <property type="molecule type" value="Genomic_DNA"/>
</dbReference>
<dbReference type="Proteomes" id="UP000324800">
    <property type="component" value="Unassembled WGS sequence"/>
</dbReference>
<reference evidence="1 2" key="1">
    <citation type="submission" date="2019-03" db="EMBL/GenBank/DDBJ databases">
        <title>Single cell metagenomics reveals metabolic interactions within the superorganism composed of flagellate Streblomastix strix and complex community of Bacteroidetes bacteria on its surface.</title>
        <authorList>
            <person name="Treitli S.C."/>
            <person name="Kolisko M."/>
            <person name="Husnik F."/>
            <person name="Keeling P."/>
            <person name="Hampl V."/>
        </authorList>
    </citation>
    <scope>NUCLEOTIDE SEQUENCE [LARGE SCALE GENOMIC DNA]</scope>
    <source>
        <strain evidence="1">ST1C</strain>
    </source>
</reference>
<accession>A0A5J4T2U3</accession>
<feature type="non-terminal residue" evidence="1">
    <location>
        <position position="1"/>
    </location>
</feature>
<name>A0A5J4T2U3_9EUKA</name>
<comment type="caution">
    <text evidence="1">The sequence shown here is derived from an EMBL/GenBank/DDBJ whole genome shotgun (WGS) entry which is preliminary data.</text>
</comment>
<organism evidence="1 2">
    <name type="scientific">Streblomastix strix</name>
    <dbReference type="NCBI Taxonomy" id="222440"/>
    <lineage>
        <taxon>Eukaryota</taxon>
        <taxon>Metamonada</taxon>
        <taxon>Preaxostyla</taxon>
        <taxon>Oxymonadida</taxon>
        <taxon>Streblomastigidae</taxon>
        <taxon>Streblomastix</taxon>
    </lineage>
</organism>